<gene>
    <name evidence="3" type="primary">cas5c</name>
    <name evidence="3" type="ORF">NG799_17455</name>
</gene>
<dbReference type="Gene3D" id="3.30.70.2660">
    <property type="match status" value="1"/>
</dbReference>
<keyword evidence="2" id="KW-0255">Endonuclease</keyword>
<dbReference type="EMBL" id="JAMXFF010000027">
    <property type="protein sequence ID" value="MCT7968102.1"/>
    <property type="molecule type" value="Genomic_DNA"/>
</dbReference>
<dbReference type="InterPro" id="IPR013422">
    <property type="entry name" value="CRISPR-assoc_prot_Cas5_N"/>
</dbReference>
<dbReference type="Pfam" id="PF09704">
    <property type="entry name" value="Cas_Cas5d"/>
    <property type="match status" value="1"/>
</dbReference>
<keyword evidence="2" id="KW-0540">Nuclease</keyword>
<comment type="similarity">
    <text evidence="2">Belongs to the CRISPR-associated protein Cas5 family. Subtype I-C/Dvulg subfamily.</text>
</comment>
<keyword evidence="2" id="KW-0378">Hydrolase</keyword>
<organism evidence="3 4">
    <name type="scientific">Laspinema palackyanum D2a</name>
    <dbReference type="NCBI Taxonomy" id="2953684"/>
    <lineage>
        <taxon>Bacteria</taxon>
        <taxon>Bacillati</taxon>
        <taxon>Cyanobacteriota</taxon>
        <taxon>Cyanophyceae</taxon>
        <taxon>Oscillatoriophycideae</taxon>
        <taxon>Oscillatoriales</taxon>
        <taxon>Laspinemataceae</taxon>
        <taxon>Laspinema</taxon>
        <taxon>Laspinema palackyanum</taxon>
    </lineage>
</organism>
<evidence type="ECO:0000256" key="2">
    <source>
        <dbReference type="PIRNR" id="PIRNR029950"/>
    </source>
</evidence>
<evidence type="ECO:0000313" key="4">
    <source>
        <dbReference type="Proteomes" id="UP001525890"/>
    </source>
</evidence>
<comment type="caution">
    <text evidence="3">The sequence shown here is derived from an EMBL/GenBank/DDBJ whole genome shotgun (WGS) entry which is preliminary data.</text>
</comment>
<dbReference type="RefSeq" id="WP_368007645.1">
    <property type="nucleotide sequence ID" value="NZ_JAMXFF010000027.1"/>
</dbReference>
<dbReference type="NCBIfam" id="TIGR02593">
    <property type="entry name" value="CRISPR_cas5"/>
    <property type="match status" value="1"/>
</dbReference>
<proteinExistence type="inferred from homology"/>
<accession>A0ABT2MUB3</accession>
<keyword evidence="1 2" id="KW-0051">Antiviral defense</keyword>
<dbReference type="Proteomes" id="UP001525890">
    <property type="component" value="Unassembled WGS sequence"/>
</dbReference>
<protein>
    <recommendedName>
        <fullName evidence="2">pre-crRNA processing endonuclease</fullName>
        <ecNumber evidence="2">3.1.-.-</ecNumber>
    </recommendedName>
</protein>
<dbReference type="EC" id="3.1.-.-" evidence="2"/>
<comment type="function">
    <text evidence="2">CRISPR (clustered regularly interspaced short palindromic repeat) is an adaptive immune system that provides protection against mobile genetic elements (viruses, transposable elements and conjugative plasmids). CRISPR clusters contain spacers, sequences complementary to antecedent mobile elements, and target invading nucleic acids. CRISPR clusters are transcribed and processed into CRISPR RNA (crRNA).</text>
</comment>
<dbReference type="PIRSF" id="PIRSF029950">
    <property type="entry name" value="Cas_CT1134"/>
    <property type="match status" value="1"/>
</dbReference>
<name>A0ABT2MUB3_9CYAN</name>
<dbReference type="NCBIfam" id="TIGR01876">
    <property type="entry name" value="cas_Cas5d"/>
    <property type="match status" value="1"/>
</dbReference>
<evidence type="ECO:0000313" key="3">
    <source>
        <dbReference type="EMBL" id="MCT7968102.1"/>
    </source>
</evidence>
<evidence type="ECO:0000256" key="1">
    <source>
        <dbReference type="ARBA" id="ARBA00023118"/>
    </source>
</evidence>
<dbReference type="InterPro" id="IPR010155">
    <property type="entry name" value="CRISPR-assoc_prot_Cas5d"/>
</dbReference>
<sequence>MGFQLRLKVWGDRALFNRPEFKAERVSYDVPTPTAALGILDSIFWKPEISRKLQRIEVLKPIDMFGFMVNNVKSKASRTGQPIAIEDDRTQRHCLILRDVAYIFEFEIELGPRVTESPQNSLNKYQAQYERRISKGQCFQQPYFGVREFVASFGFPDGNEQPIDYSADLGWMLRDIDYKTGTPSFYRPQIERGIIHVT</sequence>
<keyword evidence="4" id="KW-1185">Reference proteome</keyword>
<reference evidence="3 4" key="1">
    <citation type="journal article" date="2022" name="Front. Microbiol.">
        <title>High genomic differentiation and limited gene flow indicate recent cryptic speciation within the genus Laspinema (cyanobacteria).</title>
        <authorList>
            <person name="Stanojkovic A."/>
            <person name="Skoupy S."/>
            <person name="Skaloud P."/>
            <person name="Dvorak P."/>
        </authorList>
    </citation>
    <scope>NUCLEOTIDE SEQUENCE [LARGE SCALE GENOMIC DNA]</scope>
    <source>
        <strain evidence="3 4">D2a</strain>
    </source>
</reference>
<keyword evidence="2" id="KW-0694">RNA-binding</keyword>
<dbReference type="InterPro" id="IPR021124">
    <property type="entry name" value="CRISPR-assoc_prot_Cas5"/>
</dbReference>